<reference evidence="1 2" key="1">
    <citation type="journal article" date="2016" name="Int. J. Syst. Evol. Microbiol.">
        <title>Pyruvatibacter mobilis gen. nov., sp. nov., a marine bacterium from the culture broth of Picochlorum sp. 122.</title>
        <authorList>
            <person name="Wang G."/>
            <person name="Tang M."/>
            <person name="Wu H."/>
            <person name="Dai S."/>
            <person name="Li T."/>
            <person name="Chen C."/>
            <person name="He H."/>
            <person name="Fan J."/>
            <person name="Xiang W."/>
            <person name="Li X."/>
        </authorList>
    </citation>
    <scope>NUCLEOTIDE SEQUENCE [LARGE SCALE GENOMIC DNA]</scope>
    <source>
        <strain evidence="1 2">GYP-11</strain>
    </source>
</reference>
<dbReference type="AlphaFoldDB" id="A0A845QE10"/>
<comment type="caution">
    <text evidence="1">The sequence shown here is derived from an EMBL/GenBank/DDBJ whole genome shotgun (WGS) entry which is preliminary data.</text>
</comment>
<proteinExistence type="predicted"/>
<organism evidence="1 2">
    <name type="scientific">Pyruvatibacter mobilis</name>
    <dbReference type="NCBI Taxonomy" id="1712261"/>
    <lineage>
        <taxon>Bacteria</taxon>
        <taxon>Pseudomonadati</taxon>
        <taxon>Pseudomonadota</taxon>
        <taxon>Alphaproteobacteria</taxon>
        <taxon>Hyphomicrobiales</taxon>
        <taxon>Parvibaculaceae</taxon>
        <taxon>Pyruvatibacter</taxon>
    </lineage>
</organism>
<keyword evidence="2" id="KW-1185">Reference proteome</keyword>
<evidence type="ECO:0000313" key="1">
    <source>
        <dbReference type="EMBL" id="NBG96803.1"/>
    </source>
</evidence>
<name>A0A845QE10_9HYPH</name>
<evidence type="ECO:0000313" key="2">
    <source>
        <dbReference type="Proteomes" id="UP000470384"/>
    </source>
</evidence>
<dbReference type="RefSeq" id="WP_160588821.1">
    <property type="nucleotide sequence ID" value="NZ_BMHN01000001.1"/>
</dbReference>
<dbReference type="OrthoDB" id="7335474at2"/>
<protein>
    <submittedName>
        <fullName evidence="1">Uncharacterized protein</fullName>
    </submittedName>
</protein>
<accession>A0A845QE10</accession>
<dbReference type="Proteomes" id="UP000470384">
    <property type="component" value="Unassembled WGS sequence"/>
</dbReference>
<gene>
    <name evidence="1" type="ORF">GTQ45_13780</name>
</gene>
<dbReference type="GeneID" id="300654353"/>
<sequence length="414" mass="45516">MAGGQGASAKLAILSLTHIRDKIGDAEFTRVQRRVHLAVQTVIGKLLGSGDKLFRIGEETYVVIVGSMDIDKAQTLIQQGCTTLAKMFFGQEEYGDIMVKAEVTEIVTDGSREPRRFEITATPKEPTAKLTEIKLEDRPKAKSGISLVPINQKAKSQRNWVSMSNMVDEALELDLNFVPTWDATRKVLSTFTAGDWRALENGQFQDCIAEISGGNHAALAELDAQVIRQTTEILQELFQNKFALLVLLPVHFTSLSTQAGRETVIDALREIPEDLRKIFTVEILGTPEDMGTSLLADRISQIKPYSRNIVLSIENWNAATMRLAACPGVSAVALFLPKPGPLRTRLLQNLPTFTQAVHKMKKLPAAVQLHNHAEIDMAVNAGITFLTGTGVGMPEDLPGNMVRCTSKDLPFKLK</sequence>
<dbReference type="EMBL" id="WXYQ01000012">
    <property type="protein sequence ID" value="NBG96803.1"/>
    <property type="molecule type" value="Genomic_DNA"/>
</dbReference>